<proteinExistence type="inferred from homology"/>
<dbReference type="eggNOG" id="COG1459">
    <property type="taxonomic scope" value="Bacteria"/>
</dbReference>
<dbReference type="Gene3D" id="1.20.81.30">
    <property type="entry name" value="Type II secretion system (T2SS), domain F"/>
    <property type="match status" value="2"/>
</dbReference>
<evidence type="ECO:0000313" key="10">
    <source>
        <dbReference type="Proteomes" id="UP000029628"/>
    </source>
</evidence>
<dbReference type="EMBL" id="JRNT01000006">
    <property type="protein sequence ID" value="KGF47946.1"/>
    <property type="molecule type" value="Genomic_DNA"/>
</dbReference>
<reference evidence="9 10" key="1">
    <citation type="submission" date="2014-07" db="EMBL/GenBank/DDBJ databases">
        <authorList>
            <person name="McCorrison J."/>
            <person name="Sanka R."/>
            <person name="Torralba M."/>
            <person name="Gillis M."/>
            <person name="Haft D.H."/>
            <person name="Methe B."/>
            <person name="Sutton G."/>
            <person name="Nelson K.E."/>
        </authorList>
    </citation>
    <scope>NUCLEOTIDE SEQUENCE [LARGE SCALE GENOMIC DNA]</scope>
    <source>
        <strain evidence="9 10">DNF00314</strain>
    </source>
</reference>
<keyword evidence="6 7" id="KW-0472">Membrane</keyword>
<comment type="caution">
    <text evidence="9">The sequence shown here is derived from an EMBL/GenBank/DDBJ whole genome shotgun (WGS) entry which is preliminary data.</text>
</comment>
<protein>
    <recommendedName>
        <fullName evidence="8">Type II secretion system protein GspF domain-containing protein</fullName>
    </recommendedName>
</protein>
<evidence type="ECO:0000259" key="8">
    <source>
        <dbReference type="Pfam" id="PF00482"/>
    </source>
</evidence>
<keyword evidence="4 7" id="KW-0812">Transmembrane</keyword>
<evidence type="ECO:0000256" key="5">
    <source>
        <dbReference type="ARBA" id="ARBA00022989"/>
    </source>
</evidence>
<comment type="subcellular location">
    <subcellularLocation>
        <location evidence="1">Cell membrane</location>
        <topology evidence="1">Multi-pass membrane protein</topology>
    </subcellularLocation>
</comment>
<evidence type="ECO:0000256" key="2">
    <source>
        <dbReference type="ARBA" id="ARBA00005745"/>
    </source>
</evidence>
<gene>
    <name evidence="9" type="ORF">HMPREF0872_02330</name>
</gene>
<evidence type="ECO:0000256" key="3">
    <source>
        <dbReference type="ARBA" id="ARBA00022475"/>
    </source>
</evidence>
<accession>A0A096AMN7</accession>
<keyword evidence="3" id="KW-1003">Cell membrane</keyword>
<evidence type="ECO:0000256" key="6">
    <source>
        <dbReference type="ARBA" id="ARBA00023136"/>
    </source>
</evidence>
<organism evidence="9 10">
    <name type="scientific">Veillonella montpellierensis DNF00314</name>
    <dbReference type="NCBI Taxonomy" id="1401067"/>
    <lineage>
        <taxon>Bacteria</taxon>
        <taxon>Bacillati</taxon>
        <taxon>Bacillota</taxon>
        <taxon>Negativicutes</taxon>
        <taxon>Veillonellales</taxon>
        <taxon>Veillonellaceae</taxon>
        <taxon>Veillonella</taxon>
    </lineage>
</organism>
<feature type="domain" description="Type II secretion system protein GspF" evidence="8">
    <location>
        <begin position="62"/>
        <end position="180"/>
    </location>
</feature>
<sequence length="392" mass="45145">MKLYEYTCIDTSDAFIEGHMWAENQQEVAIKLKEQEYTIISIHGATAKSQETRWRRKDVIEFSYRLSLLLKAGIPLRRIIVLLCEQHPDNINYIRLSESIQRGKSLANALYEQGFPSVGIAVLKAGEASGSLDDSLLLIRNYYEQEKIYKEKIIGALTYPSFLLCLMIIFIGVAIVFILPSFQRVFQTMHMDVPAMTQVIFTAGNMIREHIVRIILLHCLGLIILGIWYYKGGGKLYVHKWLWKQSNRYNWLACIYYINILQVWSLLIQSGISLIETLELSTKLWRNQYARICHQDMINAVKHGKPLGLAMKDCYVGTPFIHELIQIGEETGETVDMLCHCSTYYQALLEQYTKKMERLLEPIMLSCMGISVGFLVITILLPMFDAITSMMK</sequence>
<dbReference type="Proteomes" id="UP000029628">
    <property type="component" value="Unassembled WGS sequence"/>
</dbReference>
<feature type="transmembrane region" description="Helical" evidence="7">
    <location>
        <begin position="157"/>
        <end position="179"/>
    </location>
</feature>
<dbReference type="Pfam" id="PF00482">
    <property type="entry name" value="T2SSF"/>
    <property type="match status" value="2"/>
</dbReference>
<keyword evidence="5 7" id="KW-1133">Transmembrane helix</keyword>
<evidence type="ECO:0000256" key="1">
    <source>
        <dbReference type="ARBA" id="ARBA00004651"/>
    </source>
</evidence>
<feature type="transmembrane region" description="Helical" evidence="7">
    <location>
        <begin position="211"/>
        <end position="230"/>
    </location>
</feature>
<dbReference type="PANTHER" id="PTHR30012:SF0">
    <property type="entry name" value="TYPE II SECRETION SYSTEM PROTEIN F-RELATED"/>
    <property type="match status" value="1"/>
</dbReference>
<dbReference type="PANTHER" id="PTHR30012">
    <property type="entry name" value="GENERAL SECRETION PATHWAY PROTEIN"/>
    <property type="match status" value="1"/>
</dbReference>
<name>A0A096AMN7_9FIRM</name>
<dbReference type="AlphaFoldDB" id="A0A096AMN7"/>
<evidence type="ECO:0000313" key="9">
    <source>
        <dbReference type="EMBL" id="KGF47946.1"/>
    </source>
</evidence>
<dbReference type="GO" id="GO:0005886">
    <property type="term" value="C:plasma membrane"/>
    <property type="evidence" value="ECO:0007669"/>
    <property type="project" value="UniProtKB-SubCell"/>
</dbReference>
<evidence type="ECO:0000256" key="7">
    <source>
        <dbReference type="SAM" id="Phobius"/>
    </source>
</evidence>
<dbReference type="InterPro" id="IPR042094">
    <property type="entry name" value="T2SS_GspF_sf"/>
</dbReference>
<evidence type="ECO:0000256" key="4">
    <source>
        <dbReference type="ARBA" id="ARBA00022692"/>
    </source>
</evidence>
<feature type="transmembrane region" description="Helical" evidence="7">
    <location>
        <begin position="363"/>
        <end position="384"/>
    </location>
</feature>
<keyword evidence="10" id="KW-1185">Reference proteome</keyword>
<feature type="transmembrane region" description="Helical" evidence="7">
    <location>
        <begin position="251"/>
        <end position="275"/>
    </location>
</feature>
<dbReference type="InterPro" id="IPR003004">
    <property type="entry name" value="GspF/PilC"/>
</dbReference>
<comment type="similarity">
    <text evidence="2">Belongs to the GSP F family.</text>
</comment>
<feature type="domain" description="Type II secretion system protein GspF" evidence="8">
    <location>
        <begin position="261"/>
        <end position="382"/>
    </location>
</feature>
<dbReference type="PRINTS" id="PR00812">
    <property type="entry name" value="BCTERIALGSPF"/>
</dbReference>
<dbReference type="InterPro" id="IPR018076">
    <property type="entry name" value="T2SS_GspF_dom"/>
</dbReference>
<dbReference type="RefSeq" id="WP_028257285.1">
    <property type="nucleotide sequence ID" value="NZ_JRNT01000006.1"/>
</dbReference>